<feature type="domain" description="MmyB-like transcription regulator ligand binding" evidence="1">
    <location>
        <begin position="102"/>
        <end position="243"/>
    </location>
</feature>
<dbReference type="SUPFAM" id="SSF47413">
    <property type="entry name" value="lambda repressor-like DNA-binding domains"/>
    <property type="match status" value="1"/>
</dbReference>
<name>A0A7K0DBL5_9NOCA</name>
<gene>
    <name evidence="2" type="ORF">NRB20_61340</name>
</gene>
<dbReference type="AlphaFoldDB" id="A0A7K0DBL5"/>
<dbReference type="Pfam" id="PF17765">
    <property type="entry name" value="MLTR_LBD"/>
    <property type="match status" value="1"/>
</dbReference>
<organism evidence="2 3">
    <name type="scientific">Nocardia macrotermitis</name>
    <dbReference type="NCBI Taxonomy" id="2585198"/>
    <lineage>
        <taxon>Bacteria</taxon>
        <taxon>Bacillati</taxon>
        <taxon>Actinomycetota</taxon>
        <taxon>Actinomycetes</taxon>
        <taxon>Mycobacteriales</taxon>
        <taxon>Nocardiaceae</taxon>
        <taxon>Nocardia</taxon>
    </lineage>
</organism>
<dbReference type="CDD" id="cd00093">
    <property type="entry name" value="HTH_XRE"/>
    <property type="match status" value="1"/>
</dbReference>
<dbReference type="EMBL" id="WEGK01000016">
    <property type="protein sequence ID" value="MQY23009.1"/>
    <property type="molecule type" value="Genomic_DNA"/>
</dbReference>
<dbReference type="Proteomes" id="UP000438448">
    <property type="component" value="Unassembled WGS sequence"/>
</dbReference>
<evidence type="ECO:0000313" key="3">
    <source>
        <dbReference type="Proteomes" id="UP000438448"/>
    </source>
</evidence>
<protein>
    <recommendedName>
        <fullName evidence="1">MmyB-like transcription regulator ligand binding domain-containing protein</fullName>
    </recommendedName>
</protein>
<accession>A0A7K0DBL5</accession>
<dbReference type="InterPro" id="IPR041413">
    <property type="entry name" value="MLTR_LBD"/>
</dbReference>
<dbReference type="Gene3D" id="1.10.260.40">
    <property type="entry name" value="lambda repressor-like DNA-binding domains"/>
    <property type="match status" value="1"/>
</dbReference>
<sequence length="266" mass="30431">MNTEHGGAHPKPDTVIHLANWTRAIREHKDLTRRKAEKTTSVSWHYLKDIENNQVIPGPDVLESLIAGYQLDRAQARLTRDLRRPPTPLPSVRELRRRIATPARLRLLTQLDPAHIALAYLDPLWNILTANATFFALFPGAGAAATENLARWSLPPDPDPSPAESVLIHPRDETRWLVGTLRSAFARYRDNPEVTDLYQQLSRNKVFNHHWHRDIHVAHGRREDQYLHVRDPTTRKPYTLAVQLTEITDAPEIRGFLAWPQADDPG</sequence>
<dbReference type="InterPro" id="IPR001387">
    <property type="entry name" value="Cro/C1-type_HTH"/>
</dbReference>
<reference evidence="2 3" key="1">
    <citation type="submission" date="2019-10" db="EMBL/GenBank/DDBJ databases">
        <title>Nocardia macrotermitis sp. nov. and Nocardia aurantia sp. nov., isolated from the gut of fungus growing-termite Macrotermes natalensis.</title>
        <authorList>
            <person name="Benndorf R."/>
            <person name="Schwitalla J."/>
            <person name="Martin K."/>
            <person name="De Beer W."/>
            <person name="Kaster A.-K."/>
            <person name="Vollmers J."/>
            <person name="Poulsen M."/>
            <person name="Beemelmanns C."/>
        </authorList>
    </citation>
    <scope>NUCLEOTIDE SEQUENCE [LARGE SCALE GENOMIC DNA]</scope>
    <source>
        <strain evidence="2 3">RB20</strain>
    </source>
</reference>
<dbReference type="OrthoDB" id="4566956at2"/>
<dbReference type="InterPro" id="IPR010982">
    <property type="entry name" value="Lambda_DNA-bd_dom_sf"/>
</dbReference>
<dbReference type="RefSeq" id="WP_153414804.1">
    <property type="nucleotide sequence ID" value="NZ_WEGK01000016.1"/>
</dbReference>
<evidence type="ECO:0000313" key="2">
    <source>
        <dbReference type="EMBL" id="MQY23009.1"/>
    </source>
</evidence>
<proteinExistence type="predicted"/>
<dbReference type="Gene3D" id="3.30.450.180">
    <property type="match status" value="1"/>
</dbReference>
<evidence type="ECO:0000259" key="1">
    <source>
        <dbReference type="Pfam" id="PF17765"/>
    </source>
</evidence>
<keyword evidence="3" id="KW-1185">Reference proteome</keyword>
<comment type="caution">
    <text evidence="2">The sequence shown here is derived from an EMBL/GenBank/DDBJ whole genome shotgun (WGS) entry which is preliminary data.</text>
</comment>
<dbReference type="GO" id="GO:0003677">
    <property type="term" value="F:DNA binding"/>
    <property type="evidence" value="ECO:0007669"/>
    <property type="project" value="InterPro"/>
</dbReference>